<evidence type="ECO:0000313" key="2">
    <source>
        <dbReference type="Proteomes" id="UP000600946"/>
    </source>
</evidence>
<protein>
    <recommendedName>
        <fullName evidence="3">Minor tail protein</fullName>
    </recommendedName>
</protein>
<dbReference type="Proteomes" id="UP000600946">
    <property type="component" value="Unassembled WGS sequence"/>
</dbReference>
<name>A0ABQ2ZXP6_9ACTN</name>
<evidence type="ECO:0008006" key="3">
    <source>
        <dbReference type="Google" id="ProtNLM"/>
    </source>
</evidence>
<proteinExistence type="predicted"/>
<keyword evidence="2" id="KW-1185">Reference proteome</keyword>
<organism evidence="1 2">
    <name type="scientific">Streptomyces xanthochromogenes</name>
    <dbReference type="NCBI Taxonomy" id="67384"/>
    <lineage>
        <taxon>Bacteria</taxon>
        <taxon>Bacillati</taxon>
        <taxon>Actinomycetota</taxon>
        <taxon>Actinomycetes</taxon>
        <taxon>Kitasatosporales</taxon>
        <taxon>Streptomycetaceae</taxon>
        <taxon>Streptomyces</taxon>
    </lineage>
</organism>
<evidence type="ECO:0000313" key="1">
    <source>
        <dbReference type="EMBL" id="GGY27892.1"/>
    </source>
</evidence>
<comment type="caution">
    <text evidence="1">The sequence shown here is derived from an EMBL/GenBank/DDBJ whole genome shotgun (WGS) entry which is preliminary data.</text>
</comment>
<gene>
    <name evidence="1" type="ORF">GCM10010326_21820</name>
</gene>
<sequence>MLAPSYRVVLCDVRTDQVLDVLPITDVSVDDYIGKIGSASATIPLPNRAVAARARAAVEPGRTAMWIERGPEVWWGGIVWTANLTSNARGFLGLQLQAGGWASYLDHRAILDTQQAVQVDQFDIVRGLIDYSAALPGGDIGIEYDEQLSGVLRDRIFRRYDVPRIREVIDQLGSTENGFEWRIASYRDPGSGRRIKKLQLGAPVIRTGASDIVLDRPGPILSYGWPIDATVQATVWQSRGASSNQNQAAESLPLLSELLVADEELAAGWPRLDGTSDYSTVIEQPTLDAHARADLAAALHPQTIPEVTVALDRTPLSPALLGGTVRVRIRDDWWTEGLDHRYRVVGLAISPPLRGRPETARLFLEEAA</sequence>
<dbReference type="EMBL" id="BMUU01000003">
    <property type="protein sequence ID" value="GGY27892.1"/>
    <property type="molecule type" value="Genomic_DNA"/>
</dbReference>
<reference evidence="2" key="1">
    <citation type="journal article" date="2019" name="Int. J. Syst. Evol. Microbiol.">
        <title>The Global Catalogue of Microorganisms (GCM) 10K type strain sequencing project: providing services to taxonomists for standard genome sequencing and annotation.</title>
        <authorList>
            <consortium name="The Broad Institute Genomics Platform"/>
            <consortium name="The Broad Institute Genome Sequencing Center for Infectious Disease"/>
            <person name="Wu L."/>
            <person name="Ma J."/>
        </authorList>
    </citation>
    <scope>NUCLEOTIDE SEQUENCE [LARGE SCALE GENOMIC DNA]</scope>
    <source>
        <strain evidence="2">JCM 4594</strain>
    </source>
</reference>
<accession>A0ABQ2ZXP6</accession>